<dbReference type="AlphaFoldDB" id="A0AAW0UW06"/>
<dbReference type="Proteomes" id="UP001487740">
    <property type="component" value="Unassembled WGS sequence"/>
</dbReference>
<evidence type="ECO:0000313" key="1">
    <source>
        <dbReference type="EMBL" id="KAK8402497.1"/>
    </source>
</evidence>
<gene>
    <name evidence="1" type="ORF">O3P69_000728</name>
</gene>
<keyword evidence="2" id="KW-1185">Reference proteome</keyword>
<dbReference type="EMBL" id="JARAKH010000007">
    <property type="protein sequence ID" value="KAK8402497.1"/>
    <property type="molecule type" value="Genomic_DNA"/>
</dbReference>
<sequence>MRCLSLAAQQSCFEAHTWNTEMVANCSVLRDNLEGYQQLLKLQAQCGKAIKELDRKVFTACLSLGNLLAEILHDHKLDHFLTLVVTCYWPHTLTSTMRVHDTIRTHWVSAQQLTVQSTIDGVDL</sequence>
<proteinExistence type="predicted"/>
<reference evidence="1 2" key="1">
    <citation type="submission" date="2023-03" db="EMBL/GenBank/DDBJ databases">
        <title>High-quality genome of Scylla paramamosain provides insights in environmental adaptation.</title>
        <authorList>
            <person name="Zhang L."/>
        </authorList>
    </citation>
    <scope>NUCLEOTIDE SEQUENCE [LARGE SCALE GENOMIC DNA]</scope>
    <source>
        <strain evidence="1">LZ_2023a</strain>
        <tissue evidence="1">Muscle</tissue>
    </source>
</reference>
<evidence type="ECO:0000313" key="2">
    <source>
        <dbReference type="Proteomes" id="UP001487740"/>
    </source>
</evidence>
<name>A0AAW0UW06_SCYPA</name>
<protein>
    <submittedName>
        <fullName evidence="1">Uncharacterized protein</fullName>
    </submittedName>
</protein>
<organism evidence="1 2">
    <name type="scientific">Scylla paramamosain</name>
    <name type="common">Mud crab</name>
    <dbReference type="NCBI Taxonomy" id="85552"/>
    <lineage>
        <taxon>Eukaryota</taxon>
        <taxon>Metazoa</taxon>
        <taxon>Ecdysozoa</taxon>
        <taxon>Arthropoda</taxon>
        <taxon>Crustacea</taxon>
        <taxon>Multicrustacea</taxon>
        <taxon>Malacostraca</taxon>
        <taxon>Eumalacostraca</taxon>
        <taxon>Eucarida</taxon>
        <taxon>Decapoda</taxon>
        <taxon>Pleocyemata</taxon>
        <taxon>Brachyura</taxon>
        <taxon>Eubrachyura</taxon>
        <taxon>Portunoidea</taxon>
        <taxon>Portunidae</taxon>
        <taxon>Portuninae</taxon>
        <taxon>Scylla</taxon>
    </lineage>
</organism>
<accession>A0AAW0UW06</accession>
<comment type="caution">
    <text evidence="1">The sequence shown here is derived from an EMBL/GenBank/DDBJ whole genome shotgun (WGS) entry which is preliminary data.</text>
</comment>